<reference evidence="14 15" key="1">
    <citation type="journal article" date="2023" name="bioRxiv">
        <title>An intranuclear bacterial parasite of deep-sea mussels expresses apoptosis inhibitors acquired from its host.</title>
        <authorList>
            <person name="Gonzalez Porras M.A."/>
            <person name="Assie A."/>
            <person name="Tietjen M."/>
            <person name="Violette M."/>
            <person name="Kleiner M."/>
            <person name="Gruber-Vodicka H."/>
            <person name="Dubilier N."/>
            <person name="Leisch N."/>
        </authorList>
    </citation>
    <scope>NUCLEOTIDE SEQUENCE [LARGE SCALE GENOMIC DNA]</scope>
    <source>
        <strain evidence="14">IAP13</strain>
    </source>
</reference>
<dbReference type="NCBIfam" id="TIGR00174">
    <property type="entry name" value="miaA"/>
    <property type="match status" value="1"/>
</dbReference>
<feature type="binding site" evidence="10">
    <location>
        <begin position="14"/>
        <end position="21"/>
    </location>
    <ligand>
        <name>ATP</name>
        <dbReference type="ChEBI" id="CHEBI:30616"/>
    </ligand>
</feature>
<comment type="caution">
    <text evidence="10">Lacks conserved residue(s) required for the propagation of feature annotation.</text>
</comment>
<comment type="function">
    <text evidence="2 10 12">Catalyzes the transfer of a dimethylallyl group onto the adenine at position 37 in tRNAs that read codons beginning with uridine, leading to the formation of N6-(dimethylallyl)adenosine (i(6)A).</text>
</comment>
<evidence type="ECO:0000256" key="12">
    <source>
        <dbReference type="RuleBase" id="RU003784"/>
    </source>
</evidence>
<evidence type="ECO:0000256" key="7">
    <source>
        <dbReference type="ARBA" id="ARBA00022840"/>
    </source>
</evidence>
<comment type="subunit">
    <text evidence="10">Monomer.</text>
</comment>
<proteinExistence type="inferred from homology"/>
<feature type="site" description="Interaction with substrate tRNA" evidence="10">
    <location>
        <position position="127"/>
    </location>
</feature>
<dbReference type="AlphaFoldDB" id="A0AA90NWF0"/>
<dbReference type="EMBL" id="JASXSV010000037">
    <property type="protein sequence ID" value="MDP0590257.1"/>
    <property type="molecule type" value="Genomic_DNA"/>
</dbReference>
<evidence type="ECO:0000256" key="3">
    <source>
        <dbReference type="ARBA" id="ARBA00005842"/>
    </source>
</evidence>
<gene>
    <name evidence="10 14" type="primary">miaA</name>
    <name evidence="14" type="ORF">QS748_14130</name>
</gene>
<organism evidence="14 15">
    <name type="scientific">Candidatus Endonucleibacter bathymodioli</name>
    <dbReference type="NCBI Taxonomy" id="539814"/>
    <lineage>
        <taxon>Bacteria</taxon>
        <taxon>Pseudomonadati</taxon>
        <taxon>Pseudomonadota</taxon>
        <taxon>Gammaproteobacteria</taxon>
        <taxon>Oceanospirillales</taxon>
        <taxon>Endozoicomonadaceae</taxon>
        <taxon>Candidatus Endonucleibacter</taxon>
    </lineage>
</organism>
<sequence length="314" mass="35562">MHSHGLAPAFFLMGPTASGKTDLAVSLTEVLPCEIISVDSALIYKDMDIGTAKPEAAVLAKAPHKLISFLDPSQSYSAAEFREDALRCMAEITARGRIPLLVGGAMLYFKVLQQGMAELPSANERIRERILSEARMAGWEALHKRLADVDPRAALRIKPTDTQRLQRALEVYDATGQALSTWHDNQPQQDFPYKVINLAISPQDRSVLHQRIALRFNQMLENNFEQEVLKLYKRKDLNPSLPSIRAVGYRQMWSFLEGDVSHKEMVEKSIASTRQLAKRQLTWLRSWPCVNWLDSLSLDLLLDALKIIQFHQSR</sequence>
<accession>A0AA90NWF0</accession>
<evidence type="ECO:0000256" key="2">
    <source>
        <dbReference type="ARBA" id="ARBA00003213"/>
    </source>
</evidence>
<protein>
    <recommendedName>
        <fullName evidence="10">tRNA dimethylallyltransferase</fullName>
        <ecNumber evidence="10">2.5.1.75</ecNumber>
    </recommendedName>
    <alternativeName>
        <fullName evidence="10">Dimethylallyl diphosphate:tRNA dimethylallyltransferase</fullName>
        <shortName evidence="10">DMAPP:tRNA dimethylallyltransferase</shortName>
        <shortName evidence="10">DMATase</shortName>
    </alternativeName>
    <alternativeName>
        <fullName evidence="10">Isopentenyl-diphosphate:tRNA isopentenyltransferase</fullName>
        <shortName evidence="10">IPP transferase</shortName>
        <shortName evidence="10">IPPT</shortName>
        <shortName evidence="10">IPTase</shortName>
    </alternativeName>
</protein>
<dbReference type="GO" id="GO:0006400">
    <property type="term" value="P:tRNA modification"/>
    <property type="evidence" value="ECO:0007669"/>
    <property type="project" value="TreeGrafter"/>
</dbReference>
<evidence type="ECO:0000313" key="14">
    <source>
        <dbReference type="EMBL" id="MDP0590257.1"/>
    </source>
</evidence>
<comment type="similarity">
    <text evidence="3 10 13">Belongs to the IPP transferase family.</text>
</comment>
<dbReference type="PANTHER" id="PTHR11088:SF60">
    <property type="entry name" value="TRNA DIMETHYLALLYLTRANSFERASE"/>
    <property type="match status" value="1"/>
</dbReference>
<evidence type="ECO:0000256" key="6">
    <source>
        <dbReference type="ARBA" id="ARBA00022741"/>
    </source>
</evidence>
<comment type="catalytic activity">
    <reaction evidence="9 10 11">
        <text>adenosine(37) in tRNA + dimethylallyl diphosphate = N(6)-dimethylallyladenosine(37) in tRNA + diphosphate</text>
        <dbReference type="Rhea" id="RHEA:26482"/>
        <dbReference type="Rhea" id="RHEA-COMP:10162"/>
        <dbReference type="Rhea" id="RHEA-COMP:10375"/>
        <dbReference type="ChEBI" id="CHEBI:33019"/>
        <dbReference type="ChEBI" id="CHEBI:57623"/>
        <dbReference type="ChEBI" id="CHEBI:74411"/>
        <dbReference type="ChEBI" id="CHEBI:74415"/>
        <dbReference type="EC" id="2.5.1.75"/>
    </reaction>
</comment>
<dbReference type="HAMAP" id="MF_00185">
    <property type="entry name" value="IPP_trans"/>
    <property type="match status" value="1"/>
</dbReference>
<dbReference type="GO" id="GO:0005524">
    <property type="term" value="F:ATP binding"/>
    <property type="evidence" value="ECO:0007669"/>
    <property type="project" value="UniProtKB-UniRule"/>
</dbReference>
<evidence type="ECO:0000256" key="5">
    <source>
        <dbReference type="ARBA" id="ARBA00022694"/>
    </source>
</evidence>
<evidence type="ECO:0000256" key="4">
    <source>
        <dbReference type="ARBA" id="ARBA00022679"/>
    </source>
</evidence>
<dbReference type="Pfam" id="PF01715">
    <property type="entry name" value="IPPT"/>
    <property type="match status" value="1"/>
</dbReference>
<dbReference type="SUPFAM" id="SSF52540">
    <property type="entry name" value="P-loop containing nucleoside triphosphate hydrolases"/>
    <property type="match status" value="2"/>
</dbReference>
<evidence type="ECO:0000256" key="8">
    <source>
        <dbReference type="ARBA" id="ARBA00022842"/>
    </source>
</evidence>
<evidence type="ECO:0000256" key="1">
    <source>
        <dbReference type="ARBA" id="ARBA00001946"/>
    </source>
</evidence>
<dbReference type="Gene3D" id="1.10.20.140">
    <property type="match status" value="1"/>
</dbReference>
<dbReference type="InterPro" id="IPR039657">
    <property type="entry name" value="Dimethylallyltransferase"/>
</dbReference>
<dbReference type="InterPro" id="IPR027417">
    <property type="entry name" value="P-loop_NTPase"/>
</dbReference>
<feature type="region of interest" description="Interaction with substrate tRNA" evidence="10">
    <location>
        <begin position="39"/>
        <end position="42"/>
    </location>
</feature>
<dbReference type="Proteomes" id="UP001178148">
    <property type="component" value="Unassembled WGS sequence"/>
</dbReference>
<evidence type="ECO:0000256" key="11">
    <source>
        <dbReference type="RuleBase" id="RU003783"/>
    </source>
</evidence>
<keyword evidence="8 10" id="KW-0460">Magnesium</keyword>
<name>A0AA90NWF0_9GAMM</name>
<keyword evidence="4 10" id="KW-0808">Transferase</keyword>
<dbReference type="Gene3D" id="3.40.50.300">
    <property type="entry name" value="P-loop containing nucleotide triphosphate hydrolases"/>
    <property type="match status" value="1"/>
</dbReference>
<dbReference type="InterPro" id="IPR018022">
    <property type="entry name" value="IPT"/>
</dbReference>
<keyword evidence="5 10" id="KW-0819">tRNA processing</keyword>
<dbReference type="PANTHER" id="PTHR11088">
    <property type="entry name" value="TRNA DIMETHYLALLYLTRANSFERASE"/>
    <property type="match status" value="1"/>
</dbReference>
<comment type="caution">
    <text evidence="14">The sequence shown here is derived from an EMBL/GenBank/DDBJ whole genome shotgun (WGS) entry which is preliminary data.</text>
</comment>
<dbReference type="FunFam" id="1.10.20.140:FF:000001">
    <property type="entry name" value="tRNA dimethylallyltransferase"/>
    <property type="match status" value="1"/>
</dbReference>
<keyword evidence="6 10" id="KW-0547">Nucleotide-binding</keyword>
<evidence type="ECO:0000256" key="10">
    <source>
        <dbReference type="HAMAP-Rule" id="MF_00185"/>
    </source>
</evidence>
<comment type="cofactor">
    <cofactor evidence="1 10">
        <name>Mg(2+)</name>
        <dbReference type="ChEBI" id="CHEBI:18420"/>
    </cofactor>
</comment>
<evidence type="ECO:0000256" key="9">
    <source>
        <dbReference type="ARBA" id="ARBA00049563"/>
    </source>
</evidence>
<evidence type="ECO:0000313" key="15">
    <source>
        <dbReference type="Proteomes" id="UP001178148"/>
    </source>
</evidence>
<evidence type="ECO:0000256" key="13">
    <source>
        <dbReference type="RuleBase" id="RU003785"/>
    </source>
</evidence>
<dbReference type="EC" id="2.5.1.75" evidence="10"/>
<keyword evidence="15" id="KW-1185">Reference proteome</keyword>
<keyword evidence="7 10" id="KW-0067">ATP-binding</keyword>
<feature type="binding site" evidence="10">
    <location>
        <begin position="16"/>
        <end position="21"/>
    </location>
    <ligand>
        <name>substrate</name>
    </ligand>
</feature>
<feature type="region of interest" description="Interaction with substrate tRNA" evidence="10">
    <location>
        <begin position="163"/>
        <end position="167"/>
    </location>
</feature>
<dbReference type="GO" id="GO:0052381">
    <property type="term" value="F:tRNA dimethylallyltransferase activity"/>
    <property type="evidence" value="ECO:0007669"/>
    <property type="project" value="UniProtKB-UniRule"/>
</dbReference>